<feature type="non-terminal residue" evidence="1">
    <location>
        <position position="1"/>
    </location>
</feature>
<evidence type="ECO:0000313" key="1">
    <source>
        <dbReference type="EMBL" id="KAJ1671117.1"/>
    </source>
</evidence>
<protein>
    <submittedName>
        <fullName evidence="1">Uncharacterized protein</fullName>
    </submittedName>
</protein>
<gene>
    <name evidence="1" type="ORF">EV182_007815</name>
</gene>
<feature type="non-terminal residue" evidence="1">
    <location>
        <position position="273"/>
    </location>
</feature>
<accession>A0ACC1H7Y8</accession>
<evidence type="ECO:0000313" key="2">
    <source>
        <dbReference type="Proteomes" id="UP001145114"/>
    </source>
</evidence>
<proteinExistence type="predicted"/>
<dbReference type="Proteomes" id="UP001145114">
    <property type="component" value="Unassembled WGS sequence"/>
</dbReference>
<reference evidence="1" key="1">
    <citation type="submission" date="2022-06" db="EMBL/GenBank/DDBJ databases">
        <title>Phylogenomic reconstructions and comparative analyses of Kickxellomycotina fungi.</title>
        <authorList>
            <person name="Reynolds N.K."/>
            <person name="Stajich J.E."/>
            <person name="Barry K."/>
            <person name="Grigoriev I.V."/>
            <person name="Crous P."/>
            <person name="Smith M.E."/>
        </authorList>
    </citation>
    <scope>NUCLEOTIDE SEQUENCE</scope>
    <source>
        <strain evidence="1">RSA 2271</strain>
    </source>
</reference>
<comment type="caution">
    <text evidence="1">The sequence shown here is derived from an EMBL/GenBank/DDBJ whole genome shotgun (WGS) entry which is preliminary data.</text>
</comment>
<name>A0ACC1H7Y8_9FUNG</name>
<sequence>ELLDALRATYIIHAERFQYTVIRTCETTIFASVQETLVNINEDEKIVSSGDGDYNNNDDKKSVNAKTPQEITRQMALRETLLNRFMVDVPHITPKMMDELWERLTRDSSLLQQQLQTVSLCVLALQSLANLRPKARSQSMEFLLLCCMHRDRIIRSACIVMVKQWYPDHPVLASLVEKAALMGLYDMVKFRVARPKSEEEMVQAGDNKKAAAAVGTQAGARAVGVEDEKEKEEAAGREDQSRPEAEPTTAEEQDGGNEGVGGSNTVNGKEKKE</sequence>
<organism evidence="1 2">
    <name type="scientific">Spiromyces aspiralis</name>
    <dbReference type="NCBI Taxonomy" id="68401"/>
    <lineage>
        <taxon>Eukaryota</taxon>
        <taxon>Fungi</taxon>
        <taxon>Fungi incertae sedis</taxon>
        <taxon>Zoopagomycota</taxon>
        <taxon>Kickxellomycotina</taxon>
        <taxon>Kickxellomycetes</taxon>
        <taxon>Kickxellales</taxon>
        <taxon>Kickxellaceae</taxon>
        <taxon>Spiromyces</taxon>
    </lineage>
</organism>
<keyword evidence="2" id="KW-1185">Reference proteome</keyword>
<dbReference type="EMBL" id="JAMZIH010008912">
    <property type="protein sequence ID" value="KAJ1671117.1"/>
    <property type="molecule type" value="Genomic_DNA"/>
</dbReference>